<dbReference type="NCBIfam" id="TIGR00043">
    <property type="entry name" value="rRNA maturation RNase YbeY"/>
    <property type="match status" value="1"/>
</dbReference>
<keyword evidence="7" id="KW-0862">Zinc</keyword>
<evidence type="ECO:0000256" key="6">
    <source>
        <dbReference type="ARBA" id="ARBA00022801"/>
    </source>
</evidence>
<evidence type="ECO:0000256" key="5">
    <source>
        <dbReference type="ARBA" id="ARBA00022759"/>
    </source>
</evidence>
<comment type="caution">
    <text evidence="8">The sequence shown here is derived from an EMBL/GenBank/DDBJ whole genome shotgun (WGS) entry which is preliminary data.</text>
</comment>
<dbReference type="Gene3D" id="3.40.390.30">
    <property type="entry name" value="Metalloproteases ('zincins'), catalytic domain"/>
    <property type="match status" value="1"/>
</dbReference>
<dbReference type="SUPFAM" id="SSF55486">
    <property type="entry name" value="Metalloproteases ('zincins'), catalytic domain"/>
    <property type="match status" value="1"/>
</dbReference>
<proteinExistence type="inferred from homology"/>
<dbReference type="Proteomes" id="UP000034932">
    <property type="component" value="Unassembled WGS sequence"/>
</dbReference>
<evidence type="ECO:0000313" key="8">
    <source>
        <dbReference type="EMBL" id="KKQ93995.1"/>
    </source>
</evidence>
<keyword evidence="3" id="KW-0540">Nuclease</keyword>
<name>A0A0G0M101_9BACT</name>
<comment type="cofactor">
    <cofactor evidence="1">
        <name>Zn(2+)</name>
        <dbReference type="ChEBI" id="CHEBI:29105"/>
    </cofactor>
</comment>
<dbReference type="GO" id="GO:0004222">
    <property type="term" value="F:metalloendopeptidase activity"/>
    <property type="evidence" value="ECO:0007669"/>
    <property type="project" value="InterPro"/>
</dbReference>
<evidence type="ECO:0000256" key="4">
    <source>
        <dbReference type="ARBA" id="ARBA00022723"/>
    </source>
</evidence>
<protein>
    <submittedName>
        <fullName evidence="8">Putative rRNA maturation factor</fullName>
    </submittedName>
</protein>
<dbReference type="Pfam" id="PF02130">
    <property type="entry name" value="YbeY"/>
    <property type="match status" value="1"/>
</dbReference>
<evidence type="ECO:0000256" key="2">
    <source>
        <dbReference type="ARBA" id="ARBA00010875"/>
    </source>
</evidence>
<keyword evidence="5" id="KW-0255">Endonuclease</keyword>
<accession>A0A0G0M101</accession>
<dbReference type="STRING" id="1618573.UT19_C0005G0010"/>
<evidence type="ECO:0000313" key="9">
    <source>
        <dbReference type="Proteomes" id="UP000034932"/>
    </source>
</evidence>
<dbReference type="GO" id="GO:0006364">
    <property type="term" value="P:rRNA processing"/>
    <property type="evidence" value="ECO:0007669"/>
    <property type="project" value="InterPro"/>
</dbReference>
<reference evidence="8 9" key="1">
    <citation type="journal article" date="2015" name="Nature">
        <title>rRNA introns, odd ribosomes, and small enigmatic genomes across a large radiation of phyla.</title>
        <authorList>
            <person name="Brown C.T."/>
            <person name="Hug L.A."/>
            <person name="Thomas B.C."/>
            <person name="Sharon I."/>
            <person name="Castelle C.J."/>
            <person name="Singh A."/>
            <person name="Wilkins M.J."/>
            <person name="Williams K.H."/>
            <person name="Banfield J.F."/>
        </authorList>
    </citation>
    <scope>NUCLEOTIDE SEQUENCE [LARGE SCALE GENOMIC DNA]</scope>
</reference>
<evidence type="ECO:0000256" key="1">
    <source>
        <dbReference type="ARBA" id="ARBA00001947"/>
    </source>
</evidence>
<evidence type="ECO:0000256" key="3">
    <source>
        <dbReference type="ARBA" id="ARBA00022722"/>
    </source>
</evidence>
<keyword evidence="6" id="KW-0378">Hydrolase</keyword>
<dbReference type="GO" id="GO:0046872">
    <property type="term" value="F:metal ion binding"/>
    <property type="evidence" value="ECO:0007669"/>
    <property type="project" value="UniProtKB-KW"/>
</dbReference>
<sequence>MIRVYVKKLTSCPVSAPKVKRSLKEILTKEGIVSKADVTVSFVGRKYMLNLVNKYLKENVLHDVLTFPNLEGDQGFIEPPDDIIHLGDIIICYPRVVKEASHEGKLIDDKVLELISHGALHLMGKHHE</sequence>
<gene>
    <name evidence="8" type="ORF">UT19_C0005G0010</name>
</gene>
<dbReference type="GO" id="GO:0004519">
    <property type="term" value="F:endonuclease activity"/>
    <property type="evidence" value="ECO:0007669"/>
    <property type="project" value="UniProtKB-KW"/>
</dbReference>
<dbReference type="InterPro" id="IPR002036">
    <property type="entry name" value="YbeY"/>
</dbReference>
<dbReference type="InterPro" id="IPR023091">
    <property type="entry name" value="MetalPrtase_cat_dom_sf_prd"/>
</dbReference>
<organism evidence="8 9">
    <name type="scientific">Candidatus Woesebacteria bacterium GW2011_GWB1_39_10b</name>
    <dbReference type="NCBI Taxonomy" id="1618573"/>
    <lineage>
        <taxon>Bacteria</taxon>
        <taxon>Candidatus Woeseibacteriota</taxon>
    </lineage>
</organism>
<dbReference type="EMBL" id="LBVW01000005">
    <property type="protein sequence ID" value="KKQ93995.1"/>
    <property type="molecule type" value="Genomic_DNA"/>
</dbReference>
<keyword evidence="4" id="KW-0479">Metal-binding</keyword>
<dbReference type="AlphaFoldDB" id="A0A0G0M101"/>
<comment type="similarity">
    <text evidence="2">Belongs to the endoribonuclease YbeY family.</text>
</comment>
<evidence type="ECO:0000256" key="7">
    <source>
        <dbReference type="ARBA" id="ARBA00022833"/>
    </source>
</evidence>